<feature type="compositionally biased region" description="Low complexity" evidence="7">
    <location>
        <begin position="271"/>
        <end position="300"/>
    </location>
</feature>
<keyword evidence="4" id="KW-1015">Disulfide bond</keyword>
<gene>
    <name evidence="10" type="ORF">H257_17732</name>
</gene>
<dbReference type="STRING" id="112090.W4FFS5"/>
<dbReference type="GO" id="GO:0046872">
    <property type="term" value="F:metal ion binding"/>
    <property type="evidence" value="ECO:0007669"/>
    <property type="project" value="UniProtKB-KW"/>
</dbReference>
<feature type="domain" description="Chitin-binding type-4" evidence="9">
    <location>
        <begin position="68"/>
        <end position="208"/>
    </location>
</feature>
<evidence type="ECO:0000256" key="7">
    <source>
        <dbReference type="SAM" id="MobiDB-lite"/>
    </source>
</evidence>
<evidence type="ECO:0000256" key="4">
    <source>
        <dbReference type="ARBA" id="ARBA00023157"/>
    </source>
</evidence>
<dbReference type="InterPro" id="IPR052282">
    <property type="entry name" value="Starch-active_LPMO"/>
</dbReference>
<evidence type="ECO:0000256" key="8">
    <source>
        <dbReference type="SAM" id="SignalP"/>
    </source>
</evidence>
<dbReference type="RefSeq" id="XP_009844920.1">
    <property type="nucleotide sequence ID" value="XM_009846618.1"/>
</dbReference>
<dbReference type="EMBL" id="KI913230">
    <property type="protein sequence ID" value="ETV65578.1"/>
    <property type="molecule type" value="Genomic_DNA"/>
</dbReference>
<dbReference type="GeneID" id="20819728"/>
<evidence type="ECO:0000256" key="2">
    <source>
        <dbReference type="ARBA" id="ARBA00022723"/>
    </source>
</evidence>
<comment type="similarity">
    <text evidence="6">Belongs to the polysaccharide monooxygenase AA13 family.</text>
</comment>
<accession>W4FFS5</accession>
<protein>
    <recommendedName>
        <fullName evidence="9">Chitin-binding type-4 domain-containing protein</fullName>
    </recommendedName>
</protein>
<name>W4FFS5_APHAT</name>
<dbReference type="VEuPathDB" id="FungiDB:H257_17732"/>
<keyword evidence="3" id="KW-0186">Copper</keyword>
<feature type="region of interest" description="Disordered" evidence="7">
    <location>
        <begin position="217"/>
        <end position="319"/>
    </location>
</feature>
<evidence type="ECO:0000313" key="10">
    <source>
        <dbReference type="EMBL" id="ETV65578.1"/>
    </source>
</evidence>
<feature type="chain" id="PRO_5004841408" description="Chitin-binding type-4 domain-containing protein" evidence="8">
    <location>
        <begin position="24"/>
        <end position="358"/>
    </location>
</feature>
<dbReference type="OrthoDB" id="64893at2759"/>
<feature type="compositionally biased region" description="Polar residues" evidence="7">
    <location>
        <begin position="261"/>
        <end position="270"/>
    </location>
</feature>
<keyword evidence="5" id="KW-0325">Glycoprotein</keyword>
<dbReference type="InterPro" id="IPR004302">
    <property type="entry name" value="Cellulose/chitin-bd_N"/>
</dbReference>
<feature type="compositionally biased region" description="Low complexity" evidence="7">
    <location>
        <begin position="218"/>
        <end position="260"/>
    </location>
</feature>
<feature type="signal peptide" evidence="8">
    <location>
        <begin position="1"/>
        <end position="23"/>
    </location>
</feature>
<keyword evidence="8" id="KW-0732">Signal</keyword>
<dbReference type="AlphaFoldDB" id="W4FFS5"/>
<keyword evidence="2" id="KW-0479">Metal-binding</keyword>
<sequence>MKSSTSVLLTALAISSVVDFADAHGRLISPPHRGYIGKLPKFADLVPVNYDDNGLSAGGIGGTKGGKHGVCGDPYSGVRQHETGGTYGLFPVHGSKVVGACYAPGSTVDLQVQLTANHQGYFQFGLCKLNGKHDKETNECFQTLVQPNGDKQWQVPPGNEVFTIQSVLPAGVTCEGDSHCVLRWHYVGWNNPGVDINGQEQFWNCADVYISNTCGSNPAPSSATPSTSPRTTSAVPTSTKAPSTPPSTTVTAVPTSTKAPSTTPQTTVAAPTSSPKPTQKPTQSPSTTTPTYATLPPKTTQPSYPTQPPKTIASPTQAPSQCGQCANCYYPLSGACFVGWTAAQCASIPQLKWCGLSA</sequence>
<dbReference type="PANTHER" id="PTHR36575">
    <property type="entry name" value="BINDING PROTEIN, PUTATIVE (AFU_ORTHOLOGUE AFUA_1G14430)-RELATED"/>
    <property type="match status" value="1"/>
</dbReference>
<evidence type="ECO:0000259" key="9">
    <source>
        <dbReference type="Pfam" id="PF03067"/>
    </source>
</evidence>
<evidence type="ECO:0000256" key="1">
    <source>
        <dbReference type="ARBA" id="ARBA00001973"/>
    </source>
</evidence>
<reference evidence="10" key="1">
    <citation type="submission" date="2013-12" db="EMBL/GenBank/DDBJ databases">
        <title>The Genome Sequence of Aphanomyces astaci APO3.</title>
        <authorList>
            <consortium name="The Broad Institute Genomics Platform"/>
            <person name="Russ C."/>
            <person name="Tyler B."/>
            <person name="van West P."/>
            <person name="Dieguez-Uribeondo J."/>
            <person name="Young S.K."/>
            <person name="Zeng Q."/>
            <person name="Gargeya S."/>
            <person name="Fitzgerald M."/>
            <person name="Abouelleil A."/>
            <person name="Alvarado L."/>
            <person name="Chapman S.B."/>
            <person name="Gainer-Dewar J."/>
            <person name="Goldberg J."/>
            <person name="Griggs A."/>
            <person name="Gujja S."/>
            <person name="Hansen M."/>
            <person name="Howarth C."/>
            <person name="Imamovic A."/>
            <person name="Ireland A."/>
            <person name="Larimer J."/>
            <person name="McCowan C."/>
            <person name="Murphy C."/>
            <person name="Pearson M."/>
            <person name="Poon T.W."/>
            <person name="Priest M."/>
            <person name="Roberts A."/>
            <person name="Saif S."/>
            <person name="Shea T."/>
            <person name="Sykes S."/>
            <person name="Wortman J."/>
            <person name="Nusbaum C."/>
            <person name="Birren B."/>
        </authorList>
    </citation>
    <scope>NUCLEOTIDE SEQUENCE [LARGE SCALE GENOMIC DNA]</scope>
    <source>
        <strain evidence="10">APO3</strain>
    </source>
</reference>
<evidence type="ECO:0000256" key="6">
    <source>
        <dbReference type="ARBA" id="ARBA00034311"/>
    </source>
</evidence>
<evidence type="ECO:0000256" key="5">
    <source>
        <dbReference type="ARBA" id="ARBA00023180"/>
    </source>
</evidence>
<evidence type="ECO:0000256" key="3">
    <source>
        <dbReference type="ARBA" id="ARBA00023008"/>
    </source>
</evidence>
<proteinExistence type="inferred from homology"/>
<dbReference type="PANTHER" id="PTHR36575:SF2">
    <property type="entry name" value="CHITIN-BINDING TYPE-4 DOMAIN-CONTAINING PROTEIN-RELATED"/>
    <property type="match status" value="1"/>
</dbReference>
<dbReference type="Pfam" id="PF03067">
    <property type="entry name" value="LPMO_10"/>
    <property type="match status" value="1"/>
</dbReference>
<comment type="cofactor">
    <cofactor evidence="1">
        <name>Cu(2+)</name>
        <dbReference type="ChEBI" id="CHEBI:29036"/>
    </cofactor>
</comment>
<organism evidence="10">
    <name type="scientific">Aphanomyces astaci</name>
    <name type="common">Crayfish plague agent</name>
    <dbReference type="NCBI Taxonomy" id="112090"/>
    <lineage>
        <taxon>Eukaryota</taxon>
        <taxon>Sar</taxon>
        <taxon>Stramenopiles</taxon>
        <taxon>Oomycota</taxon>
        <taxon>Saprolegniomycetes</taxon>
        <taxon>Saprolegniales</taxon>
        <taxon>Verrucalvaceae</taxon>
        <taxon>Aphanomyces</taxon>
    </lineage>
</organism>